<protein>
    <submittedName>
        <fullName evidence="2">Uncharacterized protein</fullName>
    </submittedName>
</protein>
<evidence type="ECO:0000313" key="2">
    <source>
        <dbReference type="EMBL" id="CAC5385419.1"/>
    </source>
</evidence>
<gene>
    <name evidence="2" type="ORF">MCOR_20965</name>
</gene>
<dbReference type="OrthoDB" id="10401244at2759"/>
<reference evidence="2 3" key="1">
    <citation type="submission" date="2020-06" db="EMBL/GenBank/DDBJ databases">
        <authorList>
            <person name="Li R."/>
            <person name="Bekaert M."/>
        </authorList>
    </citation>
    <scope>NUCLEOTIDE SEQUENCE [LARGE SCALE GENOMIC DNA]</scope>
    <source>
        <strain evidence="3">wild</strain>
    </source>
</reference>
<dbReference type="EMBL" id="CACVKT020003708">
    <property type="protein sequence ID" value="CAC5385419.1"/>
    <property type="molecule type" value="Genomic_DNA"/>
</dbReference>
<name>A0A6J8BRS8_MYTCO</name>
<accession>A0A6J8BRS8</accession>
<sequence>MNRNIIFSNFNMIWKRLILDYIQALLIGNGADQQQGDLYALLKGSIAGSHTDTADDYKTDQYQGDSHAPQMILKQINGRRKTCENFSFFTLDDAEFRKATRANSILHFQVNLLQTNQNQILKEKVKLESVVDLIKHQMKENRKSLRKEIEDLKQENKTLKTKLQKTVSDNKDSQEEVDFLHNENNVLSVIVRDLKNQIADLEGKEFLNKTSIGGLAARCLKLETENNALR</sequence>
<feature type="coiled-coil region" evidence="1">
    <location>
        <begin position="135"/>
        <end position="204"/>
    </location>
</feature>
<evidence type="ECO:0000256" key="1">
    <source>
        <dbReference type="SAM" id="Coils"/>
    </source>
</evidence>
<keyword evidence="3" id="KW-1185">Reference proteome</keyword>
<dbReference type="AlphaFoldDB" id="A0A6J8BRS8"/>
<proteinExistence type="predicted"/>
<organism evidence="2 3">
    <name type="scientific">Mytilus coruscus</name>
    <name type="common">Sea mussel</name>
    <dbReference type="NCBI Taxonomy" id="42192"/>
    <lineage>
        <taxon>Eukaryota</taxon>
        <taxon>Metazoa</taxon>
        <taxon>Spiralia</taxon>
        <taxon>Lophotrochozoa</taxon>
        <taxon>Mollusca</taxon>
        <taxon>Bivalvia</taxon>
        <taxon>Autobranchia</taxon>
        <taxon>Pteriomorphia</taxon>
        <taxon>Mytilida</taxon>
        <taxon>Mytiloidea</taxon>
        <taxon>Mytilidae</taxon>
        <taxon>Mytilinae</taxon>
        <taxon>Mytilus</taxon>
    </lineage>
</organism>
<evidence type="ECO:0000313" key="3">
    <source>
        <dbReference type="Proteomes" id="UP000507470"/>
    </source>
</evidence>
<dbReference type="Proteomes" id="UP000507470">
    <property type="component" value="Unassembled WGS sequence"/>
</dbReference>
<keyword evidence="1" id="KW-0175">Coiled coil</keyword>